<accession>A0A147BE65</accession>
<reference evidence="2" key="1">
    <citation type="journal article" date="2018" name="PLoS Negl. Trop. Dis.">
        <title>Sialome diversity of ticks revealed by RNAseq of single tick salivary glands.</title>
        <authorList>
            <person name="Perner J."/>
            <person name="Kropackova S."/>
            <person name="Kopacek P."/>
            <person name="Ribeiro J.M."/>
        </authorList>
    </citation>
    <scope>NUCLEOTIDE SEQUENCE</scope>
    <source>
        <strain evidence="2">Siblings of single egg batch collected in Ceske Budejovice</strain>
        <tissue evidence="2">Salivary glands</tissue>
    </source>
</reference>
<keyword evidence="1" id="KW-0732">Signal</keyword>
<feature type="chain" id="PRO_5007542104" evidence="1">
    <location>
        <begin position="19"/>
        <end position="405"/>
    </location>
</feature>
<sequence length="405" mass="42815">MASTALTFGVFCLPSLHGQLVLLKLVAPVRVNLAVVRLGRRPAGVGVHGDIVAAQRPEGVQVQVVASGVSLRQPQHHQPVSRRVDKLVPLARHRAPLPPLLVVPDRGRPHRTRVAPERSRVGWLQELGVVALTAQVDALAPVGAQLATTDAAFAKPRRGITDILKVPVDVGAALVVLPVPAAVGVPHAAQAAQVAPPAQVQAHLTHSVVRAHVERLVLVGDLHGTDRFPGIDLEHVHEVGERLAGTVLPLHQLVDQAVPGAGVVDEVVHAVHVNPVHGQREEHDVLAEEDGAPSGLGHGRVHEGVGAQEVEHRVGQGLGAVHAQAWAGLGHLARQHGEPGRRGRLLLLELAPEGALDVAQPERADGRAVRAAVQRCGEDRIDVAVVVWKLVHRLDFVEIKGVLSG</sequence>
<evidence type="ECO:0000313" key="2">
    <source>
        <dbReference type="EMBL" id="JAR89061.1"/>
    </source>
</evidence>
<protein>
    <submittedName>
        <fullName evidence="2">Putative secreted protein</fullName>
    </submittedName>
</protein>
<name>A0A147BE65_IXORI</name>
<dbReference type="EMBL" id="GEGO01006343">
    <property type="protein sequence ID" value="JAR89061.1"/>
    <property type="molecule type" value="Transcribed_RNA"/>
</dbReference>
<organism evidence="2">
    <name type="scientific">Ixodes ricinus</name>
    <name type="common">Common tick</name>
    <name type="synonym">Acarus ricinus</name>
    <dbReference type="NCBI Taxonomy" id="34613"/>
    <lineage>
        <taxon>Eukaryota</taxon>
        <taxon>Metazoa</taxon>
        <taxon>Ecdysozoa</taxon>
        <taxon>Arthropoda</taxon>
        <taxon>Chelicerata</taxon>
        <taxon>Arachnida</taxon>
        <taxon>Acari</taxon>
        <taxon>Parasitiformes</taxon>
        <taxon>Ixodida</taxon>
        <taxon>Ixodoidea</taxon>
        <taxon>Ixodidae</taxon>
        <taxon>Ixodinae</taxon>
        <taxon>Ixodes</taxon>
    </lineage>
</organism>
<feature type="signal peptide" evidence="1">
    <location>
        <begin position="1"/>
        <end position="18"/>
    </location>
</feature>
<evidence type="ECO:0000256" key="1">
    <source>
        <dbReference type="SAM" id="SignalP"/>
    </source>
</evidence>
<proteinExistence type="predicted"/>
<dbReference type="AlphaFoldDB" id="A0A147BE65"/>